<keyword evidence="4 9" id="KW-0028">Amino-acid biosynthesis</keyword>
<comment type="pathway">
    <text evidence="2 9">Amino-acid biosynthesis; L-tryptophan biosynthesis; L-tryptophan from chorismate: step 5/5.</text>
</comment>
<evidence type="ECO:0000256" key="6">
    <source>
        <dbReference type="ARBA" id="ARBA00023141"/>
    </source>
</evidence>
<evidence type="ECO:0000256" key="9">
    <source>
        <dbReference type="HAMAP-Rule" id="MF_00131"/>
    </source>
</evidence>
<evidence type="ECO:0000256" key="7">
    <source>
        <dbReference type="ARBA" id="ARBA00023239"/>
    </source>
</evidence>
<dbReference type="PROSITE" id="PS00167">
    <property type="entry name" value="TRP_SYNTHASE_ALPHA"/>
    <property type="match status" value="1"/>
</dbReference>
<evidence type="ECO:0000256" key="1">
    <source>
        <dbReference type="ARBA" id="ARBA00003365"/>
    </source>
</evidence>
<evidence type="ECO:0000313" key="11">
    <source>
        <dbReference type="EMBL" id="AIZ55960.1"/>
    </source>
</evidence>
<dbReference type="InterPro" id="IPR013785">
    <property type="entry name" value="Aldolase_TIM"/>
</dbReference>
<evidence type="ECO:0000256" key="2">
    <source>
        <dbReference type="ARBA" id="ARBA00004733"/>
    </source>
</evidence>
<dbReference type="InterPro" id="IPR018204">
    <property type="entry name" value="Trp_synthase_alpha_AS"/>
</dbReference>
<gene>
    <name evidence="9 11" type="primary">trpA</name>
    <name evidence="11" type="ORF">Mpt1_c00530</name>
</gene>
<feature type="active site" description="Proton acceptor" evidence="9">
    <location>
        <position position="44"/>
    </location>
</feature>
<evidence type="ECO:0000313" key="12">
    <source>
        <dbReference type="Proteomes" id="UP000030787"/>
    </source>
</evidence>
<comment type="subunit">
    <text evidence="3 9">Tetramer of two alpha and two beta chains.</text>
</comment>
<accession>A0A0A7L9Y1</accession>
<comment type="function">
    <text evidence="1 9">The alpha subunit is responsible for the aldol cleavage of indoleglycerol phosphate to indole and glyceraldehyde 3-phosphate.</text>
</comment>
<dbReference type="EC" id="4.2.1.20" evidence="9"/>
<dbReference type="Gene3D" id="3.20.20.70">
    <property type="entry name" value="Aldolase class I"/>
    <property type="match status" value="1"/>
</dbReference>
<dbReference type="HAMAP" id="MF_00131">
    <property type="entry name" value="Trp_synth_alpha"/>
    <property type="match status" value="1"/>
</dbReference>
<dbReference type="FunFam" id="3.20.20.70:FF:000037">
    <property type="entry name" value="Tryptophan synthase alpha chain"/>
    <property type="match status" value="1"/>
</dbReference>
<evidence type="ECO:0000256" key="10">
    <source>
        <dbReference type="RuleBase" id="RU003662"/>
    </source>
</evidence>
<dbReference type="Proteomes" id="UP000030787">
    <property type="component" value="Chromosome"/>
</dbReference>
<dbReference type="InterPro" id="IPR002028">
    <property type="entry name" value="Trp_synthase_suA"/>
</dbReference>
<dbReference type="Pfam" id="PF00290">
    <property type="entry name" value="Trp_syntA"/>
    <property type="match status" value="1"/>
</dbReference>
<evidence type="ECO:0000256" key="4">
    <source>
        <dbReference type="ARBA" id="ARBA00022605"/>
    </source>
</evidence>
<keyword evidence="5 9" id="KW-0822">Tryptophan biosynthesis</keyword>
<dbReference type="AlphaFoldDB" id="A0A0A7L9Y1"/>
<dbReference type="HOGENOM" id="CLU_016734_0_0_2"/>
<dbReference type="KEGG" id="mear:Mpt1_c00530"/>
<dbReference type="PANTHER" id="PTHR43406:SF1">
    <property type="entry name" value="TRYPTOPHAN SYNTHASE ALPHA CHAIN, CHLOROPLASTIC"/>
    <property type="match status" value="1"/>
</dbReference>
<proteinExistence type="inferred from homology"/>
<keyword evidence="6 9" id="KW-0057">Aromatic amino acid biosynthesis</keyword>
<dbReference type="GO" id="GO:0004834">
    <property type="term" value="F:tryptophan synthase activity"/>
    <property type="evidence" value="ECO:0007669"/>
    <property type="project" value="UniProtKB-UniRule"/>
</dbReference>
<comment type="catalytic activity">
    <reaction evidence="8 9">
        <text>(1S,2R)-1-C-(indol-3-yl)glycerol 3-phosphate + L-serine = D-glyceraldehyde 3-phosphate + L-tryptophan + H2O</text>
        <dbReference type="Rhea" id="RHEA:10532"/>
        <dbReference type="ChEBI" id="CHEBI:15377"/>
        <dbReference type="ChEBI" id="CHEBI:33384"/>
        <dbReference type="ChEBI" id="CHEBI:57912"/>
        <dbReference type="ChEBI" id="CHEBI:58866"/>
        <dbReference type="ChEBI" id="CHEBI:59776"/>
        <dbReference type="EC" id="4.2.1.20"/>
    </reaction>
</comment>
<dbReference type="InterPro" id="IPR011060">
    <property type="entry name" value="RibuloseP-bd_barrel"/>
</dbReference>
<dbReference type="RefSeq" id="WP_048111191.1">
    <property type="nucleotide sequence ID" value="NZ_CP010070.1"/>
</dbReference>
<dbReference type="CDD" id="cd04724">
    <property type="entry name" value="Tryptophan_synthase_alpha"/>
    <property type="match status" value="1"/>
</dbReference>
<dbReference type="GO" id="GO:0005829">
    <property type="term" value="C:cytosol"/>
    <property type="evidence" value="ECO:0007669"/>
    <property type="project" value="TreeGrafter"/>
</dbReference>
<feature type="active site" description="Proton acceptor" evidence="9">
    <location>
        <position position="55"/>
    </location>
</feature>
<comment type="similarity">
    <text evidence="9 10">Belongs to the TrpA family.</text>
</comment>
<keyword evidence="7 9" id="KW-0456">Lyase</keyword>
<dbReference type="OrthoDB" id="25658at2157"/>
<evidence type="ECO:0000256" key="3">
    <source>
        <dbReference type="ARBA" id="ARBA00011270"/>
    </source>
</evidence>
<dbReference type="NCBIfam" id="TIGR00262">
    <property type="entry name" value="trpA"/>
    <property type="match status" value="1"/>
</dbReference>
<organism evidence="11 12">
    <name type="scientific">Candidatus Methanoplasma termitum</name>
    <dbReference type="NCBI Taxonomy" id="1577791"/>
    <lineage>
        <taxon>Archaea</taxon>
        <taxon>Methanobacteriati</taxon>
        <taxon>Thermoplasmatota</taxon>
        <taxon>Thermoplasmata</taxon>
        <taxon>Methanomassiliicoccales</taxon>
        <taxon>Methanomassiliicoccaceae</taxon>
        <taxon>Candidatus Methanoplasma</taxon>
    </lineage>
</organism>
<dbReference type="SUPFAM" id="SSF51366">
    <property type="entry name" value="Ribulose-phoshate binding barrel"/>
    <property type="match status" value="1"/>
</dbReference>
<dbReference type="UniPathway" id="UPA00035">
    <property type="reaction ID" value="UER00044"/>
</dbReference>
<name>A0A0A7L9Y1_9ARCH</name>
<protein>
    <recommendedName>
        <fullName evidence="9">Tryptophan synthase alpha chain</fullName>
        <ecNumber evidence="9">4.2.1.20</ecNumber>
    </recommendedName>
</protein>
<keyword evidence="12" id="KW-1185">Reference proteome</keyword>
<evidence type="ECO:0000256" key="5">
    <source>
        <dbReference type="ARBA" id="ARBA00022822"/>
    </source>
</evidence>
<dbReference type="PANTHER" id="PTHR43406">
    <property type="entry name" value="TRYPTOPHAN SYNTHASE, ALPHA CHAIN"/>
    <property type="match status" value="1"/>
</dbReference>
<dbReference type="EMBL" id="CP010070">
    <property type="protein sequence ID" value="AIZ55960.1"/>
    <property type="molecule type" value="Genomic_DNA"/>
</dbReference>
<reference evidence="11 12" key="1">
    <citation type="journal article" date="2014" name="Appl. Environ. Microbiol.">
        <title>Comparative Genome Analysis of 'Candidatus Methanoplasma termitum' Indicates a New Mode of Energy Metabolism in the Seventh Order of Methanogens.</title>
        <authorList>
            <person name="Lang K."/>
            <person name="Schuldes J."/>
            <person name="Klingl A."/>
            <person name="Poehlein A."/>
            <person name="Daniel R."/>
            <person name="Brune A."/>
        </authorList>
    </citation>
    <scope>NUCLEOTIDE SEQUENCE [LARGE SCALE GENOMIC DNA]</scope>
    <source>
        <strain evidence="12">Mpt1</strain>
    </source>
</reference>
<dbReference type="STRING" id="1577791.Mpt1_c00530"/>
<dbReference type="GeneID" id="24817728"/>
<evidence type="ECO:0000256" key="8">
    <source>
        <dbReference type="ARBA" id="ARBA00049047"/>
    </source>
</evidence>
<sequence length="256" mass="27498">MIKIAEAFRNKKAFIAYLMAGDPDLKTSAELILTAQEAGADLIEIGIPFSDPIAEGEVIQAASVRALQAGTRLDGVFDMVASIKDKMYVPMVFMTYANPVFVYGYDRFFAKCAEIGICGIIIPDMPFEEQAEAKRPARKHGIEVVTLVAPTSSEGRIRNIAAAAEGFVYVVSSMGVTGVRSDITTDLPAIVSKIKENAKVPVAIGFGISTPEQAEEFSRFADGVIVGSAIVRIIAQHGTKAKPALYKYVSGMKRAL</sequence>